<gene>
    <name evidence="1" type="ORF">EA58_11115</name>
</gene>
<proteinExistence type="predicted"/>
<comment type="caution">
    <text evidence="1">The sequence shown here is derived from an EMBL/GenBank/DDBJ whole genome shotgun (WGS) entry which is preliminary data.</text>
</comment>
<dbReference type="NCBIfam" id="TIGR04108">
    <property type="entry name" value="HutX"/>
    <property type="match status" value="1"/>
</dbReference>
<dbReference type="EMBL" id="JMIB01000021">
    <property type="protein sequence ID" value="KDM91566.1"/>
    <property type="molecule type" value="Genomic_DNA"/>
</dbReference>
<dbReference type="AlphaFoldDB" id="A0A066RR22"/>
<reference evidence="1 2" key="1">
    <citation type="submission" date="2014-04" db="EMBL/GenBank/DDBJ databases">
        <title>Draft genome sequence of Photobacterium halotolerans S2753: a solonamide, ngercheumicin and holomycin producer.</title>
        <authorList>
            <person name="Machado H.R."/>
            <person name="Gram L."/>
        </authorList>
    </citation>
    <scope>NUCLEOTIDE SEQUENCE [LARGE SCALE GENOMIC DNA]</scope>
    <source>
        <strain evidence="1 2">S2753</strain>
    </source>
</reference>
<evidence type="ECO:0000313" key="2">
    <source>
        <dbReference type="Proteomes" id="UP000027192"/>
    </source>
</evidence>
<dbReference type="Gene3D" id="3.40.1570.10">
    <property type="entry name" value="HemS/ChuS/ChuX like domains"/>
    <property type="match status" value="1"/>
</dbReference>
<keyword evidence="2" id="KW-1185">Reference proteome</keyword>
<accession>A0A066RR22</accession>
<dbReference type="Pfam" id="PF06228">
    <property type="entry name" value="ChuX_HutX"/>
    <property type="match status" value="1"/>
</dbReference>
<protein>
    <submittedName>
        <fullName evidence="1">HuvX protein</fullName>
    </submittedName>
</protein>
<evidence type="ECO:0000313" key="1">
    <source>
        <dbReference type="EMBL" id="KDM91566.1"/>
    </source>
</evidence>
<dbReference type="Proteomes" id="UP000027192">
    <property type="component" value="Unassembled WGS sequence"/>
</dbReference>
<dbReference type="STRING" id="1654360.EA58_11115"/>
<dbReference type="CDD" id="cd16829">
    <property type="entry name" value="ChuX_HutX-like"/>
    <property type="match status" value="1"/>
</dbReference>
<dbReference type="SUPFAM" id="SSF144064">
    <property type="entry name" value="Heme iron utilization protein-like"/>
    <property type="match status" value="1"/>
</dbReference>
<dbReference type="PIRSF" id="PIRSF030840">
    <property type="entry name" value="DUF1008"/>
    <property type="match status" value="1"/>
</dbReference>
<name>A0A066RR22_9GAMM</name>
<dbReference type="InterPro" id="IPR053733">
    <property type="entry name" value="Heme_Transport_Util_sf"/>
</dbReference>
<sequence>MFEKFSLAELKTKVGSMLEENPNLHAVLMAETLGVTEGEIIMAFPDELVTRVNGNHAQSILEMLPEWGMMTTIVHSMGSIFEVKAPFPKGKEARGYYNLMGKPGEMHGHLKLDRVSDVVLVSKPMRGNESYFIGFLAENGECIFKIYLGRDEKRQLIPEQVEKFNALKRAFVGVEAL</sequence>
<organism evidence="1 2">
    <name type="scientific">Photobacterium galatheae</name>
    <dbReference type="NCBI Taxonomy" id="1654360"/>
    <lineage>
        <taxon>Bacteria</taxon>
        <taxon>Pseudomonadati</taxon>
        <taxon>Pseudomonadota</taxon>
        <taxon>Gammaproteobacteria</taxon>
        <taxon>Vibrionales</taxon>
        <taxon>Vibrionaceae</taxon>
        <taxon>Photobacterium</taxon>
    </lineage>
</organism>
<dbReference type="InterPro" id="IPR010413">
    <property type="entry name" value="HutX-like"/>
</dbReference>